<protein>
    <submittedName>
        <fullName evidence="2">Uncharacterized protein</fullName>
    </submittedName>
</protein>
<feature type="compositionally biased region" description="Basic residues" evidence="1">
    <location>
        <begin position="964"/>
        <end position="981"/>
    </location>
</feature>
<evidence type="ECO:0000313" key="2">
    <source>
        <dbReference type="EMBL" id="KAJ8703724.1"/>
    </source>
</evidence>
<feature type="compositionally biased region" description="Basic and acidic residues" evidence="1">
    <location>
        <begin position="733"/>
        <end position="742"/>
    </location>
</feature>
<comment type="caution">
    <text evidence="2">The sequence shown here is derived from an EMBL/GenBank/DDBJ whole genome shotgun (WGS) entry which is preliminary data.</text>
</comment>
<name>A0AAD7Y5P9_MYTSE</name>
<feature type="region of interest" description="Disordered" evidence="1">
    <location>
        <begin position="625"/>
        <end position="705"/>
    </location>
</feature>
<evidence type="ECO:0000256" key="1">
    <source>
        <dbReference type="SAM" id="MobiDB-lite"/>
    </source>
</evidence>
<feature type="compositionally biased region" description="Basic and acidic residues" evidence="1">
    <location>
        <begin position="1"/>
        <end position="10"/>
    </location>
</feature>
<dbReference type="Proteomes" id="UP001231518">
    <property type="component" value="Chromosome 31"/>
</dbReference>
<dbReference type="EMBL" id="JARGEI010000032">
    <property type="protein sequence ID" value="KAJ8703724.1"/>
    <property type="molecule type" value="Genomic_DNA"/>
</dbReference>
<gene>
    <name evidence="2" type="ORF">PYW07_013018</name>
</gene>
<feature type="compositionally biased region" description="Basic residues" evidence="1">
    <location>
        <begin position="669"/>
        <end position="685"/>
    </location>
</feature>
<feature type="region of interest" description="Disordered" evidence="1">
    <location>
        <begin position="1015"/>
        <end position="1042"/>
    </location>
</feature>
<feature type="region of interest" description="Disordered" evidence="1">
    <location>
        <begin position="718"/>
        <end position="751"/>
    </location>
</feature>
<sequence length="1378" mass="154577">MQISEIKDTVTDCDEDDPNPLADALRNEQKSDRSKAVISDHDISITIEVSNLRETGETMFIPIPADFLNFTTGLLYKLEDELLDVTEPDLCIFRYPSDISTTSAIVAADVALSPSTNNMPTLSSSSSEQAELKEIGYYDTLRDISVLTAQSAFTAEDIACPPEDVSASFSHSHSKVEDKIKLVSFATSTSNSILKAENDAKVTQEAITNTEVSIPANEIGGDMDAKKMEPTPSIDRNTDTSDESMFYITADSELSSLTDGEMDNDKENAIMYNEMKILQLEKDLEAVNEHNNYMKVATSVEKVGCSNLNDFNEKDNKTAGDNLNTLFNLTDDKCSGVGKVKDNEEHKLSFDENRQVVALIRKESLNNIANAQTALQKSKLALDNRDPPKVLPFDNESISEEILQEHFPLKERAFGNSSPNDLNISEPKETTVSMYLNTVSKESIEQVAESVVNDKSVTMKPSLHCTTTQASLATNIHASLASELSSGLNIHTQRQGSMPKFSSDQSCYLASTRESVPRQSSFSEILTEYHDAESKPMLLHTHVTEHPSIPEDLLVFDQLNPLNNVVLRPNNFMEVHKYDPVKPADKVLNSECTRYVGKHYNRACRVGNTEDFEVRAITIQQQRFSQEANQRTRHYNSDSDTSEELTAATESTNLSEDSLQDESSLIIIKTKKQIGRPSTGKHKHHGSLDVTPKEQQKTFLKRNRGLTSLDKIKDYPVSAKVEKQNYNRNGNTSKDRDKESPKTKMRQPDQNSSVGQFIADCIGFDTTTMHNNDFEENFDGVNCKLNAESQIFTPYTQSVLSFSSSKNFSPMRKDCVSLHQPTIQSTPLEDDWQPKLVSSKMLIFDYQKSLNNVLCPTFYVTEAHKYNPMKYVETLYCAEHSAPKEKYYSQMKKDFERQAETIKQHVGVKHTCLTQEDNQRMRSSRLHSADLEKQATFINNTSNKLLQVSAHDSFSSNSHVNVTKNKRRTCSPTKGKHRRPNCAKVTPKPVTVKQKISTKPKVKIKVPNKSTFSLELQKDDEESSQAPKARNTKAHDNKSVKSNMLKPKRSVLKVQYSNLDTGFKRDDYCKNILKGLNSKNPSSENCTVTSESDVTFTLDKNSIPTRDHISPLNPDCQALDLIDSVAWPPELMCATFTNTNESYSGANVVARINMLSFMGSHECEWEASPADTWSFRLLHAQLRLTARLAHRVDNATRTRVRGDTPVLDIAVKIVHNDRTNIVAKMCLRYACETMSHIVSRATRTRCCASDIPPLLHRCANIVRVALRWKRAMQDAKRRLAYTLDSCGNLSLKVANIPLRSVWAVTMRVELVVDDRSLVAYPRASHVGVVPVVSDVLVPALDVRRALATTPNDWGHVPGTIWRVHKLLKNKKEGDSCLR</sequence>
<accession>A0AAD7Y5P9</accession>
<reference evidence="2" key="1">
    <citation type="submission" date="2023-03" db="EMBL/GenBank/DDBJ databases">
        <title>Chromosome-level genomes of two armyworms, Mythimna separata and Mythimna loreyi, provide insights into the biosynthesis and reception of sex pheromones.</title>
        <authorList>
            <person name="Zhao H."/>
        </authorList>
    </citation>
    <scope>NUCLEOTIDE SEQUENCE</scope>
    <source>
        <strain evidence="2">BeijingLab</strain>
        <tissue evidence="2">Pupa</tissue>
    </source>
</reference>
<proteinExistence type="predicted"/>
<feature type="compositionally biased region" description="Low complexity" evidence="1">
    <location>
        <begin position="644"/>
        <end position="665"/>
    </location>
</feature>
<feature type="region of interest" description="Disordered" evidence="1">
    <location>
        <begin position="217"/>
        <end position="240"/>
    </location>
</feature>
<keyword evidence="3" id="KW-1185">Reference proteome</keyword>
<feature type="region of interest" description="Disordered" evidence="1">
    <location>
        <begin position="955"/>
        <end position="988"/>
    </location>
</feature>
<evidence type="ECO:0000313" key="3">
    <source>
        <dbReference type="Proteomes" id="UP001231518"/>
    </source>
</evidence>
<organism evidence="2 3">
    <name type="scientific">Mythimna separata</name>
    <name type="common">Oriental armyworm</name>
    <name type="synonym">Pseudaletia separata</name>
    <dbReference type="NCBI Taxonomy" id="271217"/>
    <lineage>
        <taxon>Eukaryota</taxon>
        <taxon>Metazoa</taxon>
        <taxon>Ecdysozoa</taxon>
        <taxon>Arthropoda</taxon>
        <taxon>Hexapoda</taxon>
        <taxon>Insecta</taxon>
        <taxon>Pterygota</taxon>
        <taxon>Neoptera</taxon>
        <taxon>Endopterygota</taxon>
        <taxon>Lepidoptera</taxon>
        <taxon>Glossata</taxon>
        <taxon>Ditrysia</taxon>
        <taxon>Noctuoidea</taxon>
        <taxon>Noctuidae</taxon>
        <taxon>Noctuinae</taxon>
        <taxon>Hadenini</taxon>
        <taxon>Mythimna</taxon>
    </lineage>
</organism>
<feature type="region of interest" description="Disordered" evidence="1">
    <location>
        <begin position="1"/>
        <end position="20"/>
    </location>
</feature>